<comment type="similarity">
    <text evidence="4">Belongs to the TRAFAC class YlqF/YawG GTPase family. MTG1 subfamily.</text>
</comment>
<dbReference type="AlphaFoldDB" id="A0A9D1Y1J2"/>
<dbReference type="InterPro" id="IPR027417">
    <property type="entry name" value="P-loop_NTPase"/>
</dbReference>
<reference evidence="8" key="1">
    <citation type="journal article" date="2021" name="PeerJ">
        <title>Extensive microbial diversity within the chicken gut microbiome revealed by metagenomics and culture.</title>
        <authorList>
            <person name="Gilroy R."/>
            <person name="Ravi A."/>
            <person name="Getino M."/>
            <person name="Pursley I."/>
            <person name="Horton D.L."/>
            <person name="Alikhan N.F."/>
            <person name="Baker D."/>
            <person name="Gharbi K."/>
            <person name="Hall N."/>
            <person name="Watson M."/>
            <person name="Adriaenssens E.M."/>
            <person name="Foster-Nyarko E."/>
            <person name="Jarju S."/>
            <person name="Secka A."/>
            <person name="Antonio M."/>
            <person name="Oren A."/>
            <person name="Chaudhuri R.R."/>
            <person name="La Ragione R."/>
            <person name="Hildebrand F."/>
            <person name="Pallen M.J."/>
        </authorList>
    </citation>
    <scope>NUCLEOTIDE SEQUENCE</scope>
    <source>
        <strain evidence="8">ChiHecec2B26-7398</strain>
    </source>
</reference>
<proteinExistence type="inferred from homology"/>
<dbReference type="GO" id="GO:0006412">
    <property type="term" value="P:translation"/>
    <property type="evidence" value="ECO:0007669"/>
    <property type="project" value="TreeGrafter"/>
</dbReference>
<dbReference type="PANTHER" id="PTHR45782">
    <property type="entry name" value="MITOCHONDRIAL RIBOSOME-ASSOCIATED GTPASE 1"/>
    <property type="match status" value="1"/>
</dbReference>
<feature type="domain" description="CP-type G" evidence="7">
    <location>
        <begin position="23"/>
        <end position="186"/>
    </location>
</feature>
<dbReference type="PANTHER" id="PTHR45782:SF4">
    <property type="entry name" value="MITOCHONDRIAL RIBOSOME-ASSOCIATED GTPASE 1"/>
    <property type="match status" value="1"/>
</dbReference>
<feature type="binding site" evidence="5">
    <location>
        <position position="182"/>
    </location>
    <ligand>
        <name>GTP</name>
        <dbReference type="ChEBI" id="CHEBI:37565"/>
    </ligand>
</feature>
<dbReference type="EMBL" id="DXEI01000092">
    <property type="protein sequence ID" value="HIX95042.1"/>
    <property type="molecule type" value="Genomic_DNA"/>
</dbReference>
<evidence type="ECO:0000256" key="3">
    <source>
        <dbReference type="ARBA" id="ARBA00023134"/>
    </source>
</evidence>
<dbReference type="GO" id="GO:0005737">
    <property type="term" value="C:cytoplasm"/>
    <property type="evidence" value="ECO:0007669"/>
    <property type="project" value="UniProtKB-SubCell"/>
</dbReference>
<evidence type="ECO:0000313" key="8">
    <source>
        <dbReference type="EMBL" id="HIX95042.1"/>
    </source>
</evidence>
<organism evidence="8 9">
    <name type="scientific">Candidatus Gemmiger excrementipullorum</name>
    <dbReference type="NCBI Taxonomy" id="2838610"/>
    <lineage>
        <taxon>Bacteria</taxon>
        <taxon>Bacillati</taxon>
        <taxon>Bacillota</taxon>
        <taxon>Clostridia</taxon>
        <taxon>Eubacteriales</taxon>
        <taxon>Gemmiger</taxon>
    </lineage>
</organism>
<dbReference type="Gene3D" id="3.40.50.300">
    <property type="entry name" value="P-loop containing nucleotide triphosphate hydrolases"/>
    <property type="match status" value="1"/>
</dbReference>
<evidence type="ECO:0000256" key="4">
    <source>
        <dbReference type="PIRNR" id="PIRNR006230"/>
    </source>
</evidence>
<dbReference type="InterPro" id="IPR023179">
    <property type="entry name" value="GTP-bd_ortho_bundle_sf"/>
</dbReference>
<comment type="caution">
    <text evidence="8">The sequence shown here is derived from an EMBL/GenBank/DDBJ whole genome shotgun (WGS) entry which is preliminary data.</text>
</comment>
<dbReference type="PIRSF" id="PIRSF006230">
    <property type="entry name" value="MG442"/>
    <property type="match status" value="1"/>
</dbReference>
<dbReference type="NCBIfam" id="TIGR03596">
    <property type="entry name" value="GTPase_YlqF"/>
    <property type="match status" value="1"/>
</dbReference>
<reference evidence="8" key="2">
    <citation type="submission" date="2021-04" db="EMBL/GenBank/DDBJ databases">
        <authorList>
            <person name="Gilroy R."/>
        </authorList>
    </citation>
    <scope>NUCLEOTIDE SEQUENCE</scope>
    <source>
        <strain evidence="8">ChiHecec2B26-7398</strain>
    </source>
</reference>
<dbReference type="CDD" id="cd01856">
    <property type="entry name" value="YlqF"/>
    <property type="match status" value="1"/>
</dbReference>
<dbReference type="Proteomes" id="UP000886751">
    <property type="component" value="Unassembled WGS sequence"/>
</dbReference>
<comment type="function">
    <text evidence="4">Required for a late step of 50S ribosomal subunit assembly. Has GTPase activity.</text>
</comment>
<evidence type="ECO:0000313" key="9">
    <source>
        <dbReference type="Proteomes" id="UP000886751"/>
    </source>
</evidence>
<evidence type="ECO:0000256" key="5">
    <source>
        <dbReference type="PIRSR" id="PIRSR006230-1"/>
    </source>
</evidence>
<dbReference type="InterPro" id="IPR019991">
    <property type="entry name" value="GTP-bd_ribosome_bgen"/>
</dbReference>
<dbReference type="Gene3D" id="1.10.1580.10">
    <property type="match status" value="1"/>
</dbReference>
<feature type="binding site" evidence="5">
    <location>
        <begin position="67"/>
        <end position="70"/>
    </location>
    <ligand>
        <name>GTP</name>
        <dbReference type="ChEBI" id="CHEBI:37565"/>
    </ligand>
</feature>
<feature type="region of interest" description="Disordered" evidence="6">
    <location>
        <begin position="285"/>
        <end position="311"/>
    </location>
</feature>
<dbReference type="GO" id="GO:0003924">
    <property type="term" value="F:GTPase activity"/>
    <property type="evidence" value="ECO:0007669"/>
    <property type="project" value="TreeGrafter"/>
</dbReference>
<name>A0A9D1Y1J2_9FIRM</name>
<keyword evidence="4" id="KW-0963">Cytoplasm</keyword>
<dbReference type="InterPro" id="IPR016478">
    <property type="entry name" value="GTPase_MTG1"/>
</dbReference>
<dbReference type="GO" id="GO:0005525">
    <property type="term" value="F:GTP binding"/>
    <property type="evidence" value="ECO:0007669"/>
    <property type="project" value="UniProtKB-KW"/>
</dbReference>
<evidence type="ECO:0000256" key="2">
    <source>
        <dbReference type="ARBA" id="ARBA00022741"/>
    </source>
</evidence>
<keyword evidence="3 4" id="KW-0342">GTP-binding</keyword>
<evidence type="ECO:0000259" key="7">
    <source>
        <dbReference type="PROSITE" id="PS51721"/>
    </source>
</evidence>
<feature type="binding site" evidence="5">
    <location>
        <begin position="139"/>
        <end position="144"/>
    </location>
    <ligand>
        <name>GTP</name>
        <dbReference type="ChEBI" id="CHEBI:37565"/>
    </ligand>
</feature>
<keyword evidence="2 4" id="KW-0547">Nucleotide-binding</keyword>
<accession>A0A9D1Y1J2</accession>
<feature type="compositionally biased region" description="Acidic residues" evidence="6">
    <location>
        <begin position="297"/>
        <end position="311"/>
    </location>
</feature>
<gene>
    <name evidence="8" type="primary">ylqF</name>
    <name evidence="8" type="ORF">H9846_06260</name>
</gene>
<protein>
    <recommendedName>
        <fullName evidence="1 4">Ribosome biogenesis GTPase A</fullName>
    </recommendedName>
</protein>
<evidence type="ECO:0000256" key="1">
    <source>
        <dbReference type="ARBA" id="ARBA00014898"/>
    </source>
</evidence>
<dbReference type="SUPFAM" id="SSF52540">
    <property type="entry name" value="P-loop containing nucleoside triphosphate hydrolases"/>
    <property type="match status" value="1"/>
</dbReference>
<dbReference type="Pfam" id="PF01926">
    <property type="entry name" value="MMR_HSR1"/>
    <property type="match status" value="1"/>
</dbReference>
<dbReference type="InterPro" id="IPR006073">
    <property type="entry name" value="GTP-bd"/>
</dbReference>
<sequence length="311" mass="34494">MTQNDTLNSRQIQWFPGHMTKTLRLMEKEIRNVDCVLQILDARIPLSSLNPEIERITAGKPHLYILNKADLADPEITRQWLAYFQSAGAGCLAMDSRRQGRAAAVRQPILRELSALMARRRSRGMAGAAVRVMVVGIPNVGKSTFINSFAGTARAKAANRPGVTRGKQWISVEGFDLMDMPGVLWKKFDSLETASHLAFIGSIRDDILDIEELACGLLASVRSIYPQELLARYKLEAAALELPPYELLQAIGAKRGMLVSGGEVDTERAAKMLIGEFRASKWGRLSLERPPQRQQEQEETDDAGDCESEEG</sequence>
<dbReference type="PROSITE" id="PS51721">
    <property type="entry name" value="G_CP"/>
    <property type="match status" value="1"/>
</dbReference>
<evidence type="ECO:0000256" key="6">
    <source>
        <dbReference type="SAM" id="MobiDB-lite"/>
    </source>
</evidence>
<comment type="subcellular location">
    <subcellularLocation>
        <location evidence="4">Cytoplasm</location>
    </subcellularLocation>
</comment>
<dbReference type="InterPro" id="IPR030378">
    <property type="entry name" value="G_CP_dom"/>
</dbReference>